<protein>
    <submittedName>
        <fullName evidence="2">Uncharacterized protein</fullName>
    </submittedName>
</protein>
<keyword evidence="1" id="KW-0732">Signal</keyword>
<name>A0ABW3MPB3_9PSEU</name>
<gene>
    <name evidence="2" type="ORF">ACFQ1S_40070</name>
</gene>
<keyword evidence="3" id="KW-1185">Reference proteome</keyword>
<feature type="chain" id="PRO_5046754324" evidence="1">
    <location>
        <begin position="24"/>
        <end position="103"/>
    </location>
</feature>
<feature type="non-terminal residue" evidence="2">
    <location>
        <position position="103"/>
    </location>
</feature>
<dbReference type="EMBL" id="JBHTIS010003483">
    <property type="protein sequence ID" value="MFD1051304.1"/>
    <property type="molecule type" value="Genomic_DNA"/>
</dbReference>
<organism evidence="2 3">
    <name type="scientific">Kibdelosporangium lantanae</name>
    <dbReference type="NCBI Taxonomy" id="1497396"/>
    <lineage>
        <taxon>Bacteria</taxon>
        <taxon>Bacillati</taxon>
        <taxon>Actinomycetota</taxon>
        <taxon>Actinomycetes</taxon>
        <taxon>Pseudonocardiales</taxon>
        <taxon>Pseudonocardiaceae</taxon>
        <taxon>Kibdelosporangium</taxon>
    </lineage>
</organism>
<sequence>MFSKKKVATAVAALGLLFGGASATSMASPAPAAAPKAAPVYQIVSRLNNMCLTVRADNTMHGGLGVVRTLELSDIDRIKFVATLARIYQNHSDALPDIALMIL</sequence>
<evidence type="ECO:0000313" key="3">
    <source>
        <dbReference type="Proteomes" id="UP001597045"/>
    </source>
</evidence>
<evidence type="ECO:0000313" key="2">
    <source>
        <dbReference type="EMBL" id="MFD1051304.1"/>
    </source>
</evidence>
<accession>A0ABW3MPB3</accession>
<comment type="caution">
    <text evidence="2">The sequence shown here is derived from an EMBL/GenBank/DDBJ whole genome shotgun (WGS) entry which is preliminary data.</text>
</comment>
<feature type="signal peptide" evidence="1">
    <location>
        <begin position="1"/>
        <end position="23"/>
    </location>
</feature>
<evidence type="ECO:0000256" key="1">
    <source>
        <dbReference type="SAM" id="SignalP"/>
    </source>
</evidence>
<proteinExistence type="predicted"/>
<reference evidence="3" key="1">
    <citation type="journal article" date="2019" name="Int. J. Syst. Evol. Microbiol.">
        <title>The Global Catalogue of Microorganisms (GCM) 10K type strain sequencing project: providing services to taxonomists for standard genome sequencing and annotation.</title>
        <authorList>
            <consortium name="The Broad Institute Genomics Platform"/>
            <consortium name="The Broad Institute Genome Sequencing Center for Infectious Disease"/>
            <person name="Wu L."/>
            <person name="Ma J."/>
        </authorList>
    </citation>
    <scope>NUCLEOTIDE SEQUENCE [LARGE SCALE GENOMIC DNA]</scope>
    <source>
        <strain evidence="3">JCM 31486</strain>
    </source>
</reference>
<dbReference type="Proteomes" id="UP001597045">
    <property type="component" value="Unassembled WGS sequence"/>
</dbReference>